<comment type="caution">
    <text evidence="3">The sequence shown here is derived from an EMBL/GenBank/DDBJ whole genome shotgun (WGS) entry which is preliminary data.</text>
</comment>
<feature type="domain" description="Acyltransferase 3" evidence="2">
    <location>
        <begin position="22"/>
        <end position="367"/>
    </location>
</feature>
<dbReference type="GO" id="GO:0016020">
    <property type="term" value="C:membrane"/>
    <property type="evidence" value="ECO:0007669"/>
    <property type="project" value="TreeGrafter"/>
</dbReference>
<dbReference type="AlphaFoldDB" id="A0A7W7PF38"/>
<dbReference type="InterPro" id="IPR002656">
    <property type="entry name" value="Acyl_transf_3_dom"/>
</dbReference>
<evidence type="ECO:0000313" key="4">
    <source>
        <dbReference type="Proteomes" id="UP000556436"/>
    </source>
</evidence>
<keyword evidence="3" id="KW-0012">Acyltransferase</keyword>
<keyword evidence="1" id="KW-0812">Transmembrane</keyword>
<feature type="transmembrane region" description="Helical" evidence="1">
    <location>
        <begin position="318"/>
        <end position="337"/>
    </location>
</feature>
<dbReference type="EMBL" id="JACHJG010000006">
    <property type="protein sequence ID" value="MBB4887327.1"/>
    <property type="molecule type" value="Genomic_DNA"/>
</dbReference>
<feature type="transmembrane region" description="Helical" evidence="1">
    <location>
        <begin position="103"/>
        <end position="124"/>
    </location>
</feature>
<dbReference type="PANTHER" id="PTHR23028">
    <property type="entry name" value="ACETYLTRANSFERASE"/>
    <property type="match status" value="1"/>
</dbReference>
<dbReference type="Proteomes" id="UP000556436">
    <property type="component" value="Unassembled WGS sequence"/>
</dbReference>
<name>A0A7W7PF38_STRNE</name>
<evidence type="ECO:0000256" key="1">
    <source>
        <dbReference type="SAM" id="Phobius"/>
    </source>
</evidence>
<dbReference type="RefSeq" id="WP_184734353.1">
    <property type="nucleotide sequence ID" value="NZ_BMRW01000002.1"/>
</dbReference>
<dbReference type="InterPro" id="IPR050879">
    <property type="entry name" value="Acyltransferase_3"/>
</dbReference>
<feature type="transmembrane region" description="Helical" evidence="1">
    <location>
        <begin position="28"/>
        <end position="46"/>
    </location>
</feature>
<keyword evidence="4" id="KW-1185">Reference proteome</keyword>
<dbReference type="GO" id="GO:0000271">
    <property type="term" value="P:polysaccharide biosynthetic process"/>
    <property type="evidence" value="ECO:0007669"/>
    <property type="project" value="TreeGrafter"/>
</dbReference>
<feature type="transmembrane region" description="Helical" evidence="1">
    <location>
        <begin position="259"/>
        <end position="274"/>
    </location>
</feature>
<keyword evidence="3" id="KW-0808">Transferase</keyword>
<dbReference type="PANTHER" id="PTHR23028:SF53">
    <property type="entry name" value="ACYL_TRANSF_3 DOMAIN-CONTAINING PROTEIN"/>
    <property type="match status" value="1"/>
</dbReference>
<accession>A0A7W7PF38</accession>
<sequence>MPATSPGPAAPDSSSPPRDLPSLTGYRFVLALVVLVCHAAFISSVYRDKQLHDLLGLTLPLATGAVASFFLLSGFILTWSAPRHEPRRRFWRRRFWKIVPNHVAAWLVAVVFLMTTAGTTGMLATPTDVEPAPALANLVLVQNWVPDENYYVGPNVPAWSISCEAFFYLLFPFLLTAVRRIAAPHLWRWWGAVAVAIPLMALVSLLVSGPTLYDWLPLNGTQLWFVYAFPPVRVLEFTLGILTARLVQEGRWVELRRPVLIGLPVVAFALVPVLPATFVFGAALCVPLALVIPALAGKDIMGRKSVLRHPRVTALGQSSYALYIVHYPIIMIVRHVLGPDRQFGAATGTLLVLGIVTLSLLASHLLYRYCEAPLMRRYARPRPAPHAVPATAGDPYAPTR</sequence>
<feature type="transmembrane region" description="Helical" evidence="1">
    <location>
        <begin position="189"/>
        <end position="212"/>
    </location>
</feature>
<evidence type="ECO:0000259" key="2">
    <source>
        <dbReference type="Pfam" id="PF01757"/>
    </source>
</evidence>
<dbReference type="Pfam" id="PF01757">
    <property type="entry name" value="Acyl_transf_3"/>
    <property type="match status" value="1"/>
</dbReference>
<feature type="transmembrane region" description="Helical" evidence="1">
    <location>
        <begin position="343"/>
        <end position="367"/>
    </location>
</feature>
<feature type="transmembrane region" description="Helical" evidence="1">
    <location>
        <begin position="280"/>
        <end position="297"/>
    </location>
</feature>
<gene>
    <name evidence="3" type="ORF">FHS38_003381</name>
</gene>
<reference evidence="3 4" key="1">
    <citation type="submission" date="2020-08" db="EMBL/GenBank/DDBJ databases">
        <title>Genomic Encyclopedia of Type Strains, Phase III (KMG-III): the genomes of soil and plant-associated and newly described type strains.</title>
        <authorList>
            <person name="Whitman W."/>
        </authorList>
    </citation>
    <scope>NUCLEOTIDE SEQUENCE [LARGE SCALE GENOMIC DNA]</scope>
    <source>
        <strain evidence="3 4">CECT 3265</strain>
    </source>
</reference>
<protein>
    <submittedName>
        <fullName evidence="3">3-O-acyltransferase</fullName>
    </submittedName>
</protein>
<keyword evidence="1" id="KW-1133">Transmembrane helix</keyword>
<feature type="transmembrane region" description="Helical" evidence="1">
    <location>
        <begin position="156"/>
        <end position="177"/>
    </location>
</feature>
<evidence type="ECO:0000313" key="3">
    <source>
        <dbReference type="EMBL" id="MBB4887327.1"/>
    </source>
</evidence>
<proteinExistence type="predicted"/>
<keyword evidence="1" id="KW-0472">Membrane</keyword>
<organism evidence="3 4">
    <name type="scientific">Streptomyces netropsis</name>
    <name type="common">Streptoverticillium netropsis</name>
    <dbReference type="NCBI Taxonomy" id="55404"/>
    <lineage>
        <taxon>Bacteria</taxon>
        <taxon>Bacillati</taxon>
        <taxon>Actinomycetota</taxon>
        <taxon>Actinomycetes</taxon>
        <taxon>Kitasatosporales</taxon>
        <taxon>Streptomycetaceae</taxon>
        <taxon>Streptomyces</taxon>
    </lineage>
</organism>
<feature type="transmembrane region" description="Helical" evidence="1">
    <location>
        <begin position="224"/>
        <end position="247"/>
    </location>
</feature>
<feature type="transmembrane region" description="Helical" evidence="1">
    <location>
        <begin position="58"/>
        <end position="82"/>
    </location>
</feature>
<dbReference type="GO" id="GO:0016747">
    <property type="term" value="F:acyltransferase activity, transferring groups other than amino-acyl groups"/>
    <property type="evidence" value="ECO:0007669"/>
    <property type="project" value="InterPro"/>
</dbReference>